<feature type="compositionally biased region" description="Low complexity" evidence="11">
    <location>
        <begin position="342"/>
        <end position="367"/>
    </location>
</feature>
<proteinExistence type="inferred from homology"/>
<feature type="region of interest" description="Disordered" evidence="11">
    <location>
        <begin position="208"/>
        <end position="321"/>
    </location>
</feature>
<dbReference type="PANTHER" id="PTHR10642">
    <property type="entry name" value="RIBONUCLEASE H1"/>
    <property type="match status" value="1"/>
</dbReference>
<protein>
    <recommendedName>
        <fullName evidence="5">ribonuclease H</fullName>
        <ecNumber evidence="5">3.1.26.4</ecNumber>
    </recommendedName>
</protein>
<dbReference type="CDD" id="cd09278">
    <property type="entry name" value="RNase_HI_prokaryote_like"/>
    <property type="match status" value="1"/>
</dbReference>
<feature type="region of interest" description="Disordered" evidence="11">
    <location>
        <begin position="334"/>
        <end position="416"/>
    </location>
</feature>
<dbReference type="GO" id="GO:0004523">
    <property type="term" value="F:RNA-DNA hybrid ribonuclease activity"/>
    <property type="evidence" value="ECO:0007669"/>
    <property type="project" value="UniProtKB-EC"/>
</dbReference>
<evidence type="ECO:0000256" key="6">
    <source>
        <dbReference type="ARBA" id="ARBA00022722"/>
    </source>
</evidence>
<feature type="compositionally biased region" description="Basic and acidic residues" evidence="11">
    <location>
        <begin position="24"/>
        <end position="41"/>
    </location>
</feature>
<comment type="similarity">
    <text evidence="3">Belongs to the RNase H family.</text>
</comment>
<dbReference type="eggNOG" id="COG0328">
    <property type="taxonomic scope" value="Bacteria"/>
</dbReference>
<keyword evidence="6" id="KW-0540">Nuclease</keyword>
<evidence type="ECO:0000259" key="12">
    <source>
        <dbReference type="PROSITE" id="PS50879"/>
    </source>
</evidence>
<dbReference type="RefSeq" id="WP_033493991.1">
    <property type="nucleotide sequence ID" value="NZ_JDUU01000011.1"/>
</dbReference>
<dbReference type="InterPro" id="IPR002156">
    <property type="entry name" value="RNaseH_domain"/>
</dbReference>
<evidence type="ECO:0000256" key="1">
    <source>
        <dbReference type="ARBA" id="ARBA00000077"/>
    </source>
</evidence>
<sequence>MTITVSTDGSALGNPNGPMGWAWADHEPHAGGRPGHEHGGDCDAGGATNGTNQIGELCAVLEALRAHPGSEPLVIETDSQYAINCSTKWVHGWKKNGWKNSQKKPVKNAALIKAIDAELSKRAGSVKFVWVKGHAGNAGNEKVDELARTYAGDCRAHVRDGYLPKEGWESLLASEYAKGTDVPADARMLMDGLISAKDYHLGRGEDAGEYACDDASGRDDADGRGRSRGLHRADDSTADDRRHDDGAHDRADGRAADRARVRPAGRDTATRADRRPVSLADRLAEPESVPDDLADFGATTTDATTTDATTTDATTTEFSRPSADVTIAIGAVPSNGEAGADQAESAQFQPSSAASSARSVQSARLAAPSRQPSETVAQPEARPATQPAAQPSGLTVSGELRFSPPPSSSPTFDGRPRLIRGSIVVEGWVDGDGNLTLTNAPFVIRTS</sequence>
<dbReference type="Proteomes" id="UP000029108">
    <property type="component" value="Unassembled WGS sequence"/>
</dbReference>
<dbReference type="InterPro" id="IPR012337">
    <property type="entry name" value="RNaseH-like_sf"/>
</dbReference>
<keyword evidence="9 13" id="KW-0378">Hydrolase</keyword>
<dbReference type="EC" id="3.1.26.4" evidence="5"/>
<dbReference type="Gene3D" id="3.30.420.10">
    <property type="entry name" value="Ribonuclease H-like superfamily/Ribonuclease H"/>
    <property type="match status" value="1"/>
</dbReference>
<feature type="region of interest" description="Disordered" evidence="11">
    <location>
        <begin position="1"/>
        <end position="47"/>
    </location>
</feature>
<keyword evidence="10" id="KW-0460">Magnesium</keyword>
<evidence type="ECO:0000256" key="10">
    <source>
        <dbReference type="ARBA" id="ARBA00022842"/>
    </source>
</evidence>
<evidence type="ECO:0000256" key="9">
    <source>
        <dbReference type="ARBA" id="ARBA00022801"/>
    </source>
</evidence>
<evidence type="ECO:0000313" key="14">
    <source>
        <dbReference type="Proteomes" id="UP000029108"/>
    </source>
</evidence>
<keyword evidence="14" id="KW-1185">Reference proteome</keyword>
<dbReference type="EMBL" id="JGYN01000037">
    <property type="protein sequence ID" value="KFI47252.1"/>
    <property type="molecule type" value="Genomic_DNA"/>
</dbReference>
<feature type="compositionally biased region" description="Low complexity" evidence="11">
    <location>
        <begin position="298"/>
        <end position="316"/>
    </location>
</feature>
<gene>
    <name evidence="13" type="ORF">BBIA_2500</name>
</gene>
<reference evidence="13 14" key="1">
    <citation type="submission" date="2014-03" db="EMBL/GenBank/DDBJ databases">
        <title>Genomics of Bifidobacteria.</title>
        <authorList>
            <person name="Ventura M."/>
            <person name="Milani C."/>
            <person name="Lugli G.A."/>
        </authorList>
    </citation>
    <scope>NUCLEOTIDE SEQUENCE [LARGE SCALE GENOMIC DNA]</scope>
    <source>
        <strain evidence="13 14">DSM 23969</strain>
    </source>
</reference>
<name>A0A086ZL52_9BIFI</name>
<evidence type="ECO:0000256" key="7">
    <source>
        <dbReference type="ARBA" id="ARBA00022723"/>
    </source>
</evidence>
<dbReference type="InterPro" id="IPR036397">
    <property type="entry name" value="RNaseH_sf"/>
</dbReference>
<feature type="compositionally biased region" description="Basic and acidic residues" evidence="11">
    <location>
        <begin position="215"/>
        <end position="276"/>
    </location>
</feature>
<dbReference type="AlphaFoldDB" id="A0A086ZL52"/>
<accession>A0A086ZL52</accession>
<feature type="domain" description="RNase H type-1" evidence="12">
    <location>
        <begin position="1"/>
        <end position="152"/>
    </location>
</feature>
<evidence type="ECO:0000313" key="13">
    <source>
        <dbReference type="EMBL" id="KFI47252.1"/>
    </source>
</evidence>
<comment type="cofactor">
    <cofactor evidence="2">
        <name>Mg(2+)</name>
        <dbReference type="ChEBI" id="CHEBI:18420"/>
    </cofactor>
</comment>
<comment type="caution">
    <text evidence="13">The sequence shown here is derived from an EMBL/GenBank/DDBJ whole genome shotgun (WGS) entry which is preliminary data.</text>
</comment>
<evidence type="ECO:0000256" key="11">
    <source>
        <dbReference type="SAM" id="MobiDB-lite"/>
    </source>
</evidence>
<evidence type="ECO:0000256" key="5">
    <source>
        <dbReference type="ARBA" id="ARBA00012180"/>
    </source>
</evidence>
<comment type="subunit">
    <text evidence="4">Monomer.</text>
</comment>
<dbReference type="STRING" id="1437608.GCA_000771645_00409"/>
<keyword evidence="7" id="KW-0479">Metal-binding</keyword>
<comment type="catalytic activity">
    <reaction evidence="1">
        <text>Endonucleolytic cleavage to 5'-phosphomonoester.</text>
        <dbReference type="EC" id="3.1.26.4"/>
    </reaction>
</comment>
<dbReference type="GO" id="GO:0003676">
    <property type="term" value="F:nucleic acid binding"/>
    <property type="evidence" value="ECO:0007669"/>
    <property type="project" value="InterPro"/>
</dbReference>
<evidence type="ECO:0000256" key="2">
    <source>
        <dbReference type="ARBA" id="ARBA00001946"/>
    </source>
</evidence>
<dbReference type="PROSITE" id="PS50879">
    <property type="entry name" value="RNASE_H_1"/>
    <property type="match status" value="1"/>
</dbReference>
<dbReference type="GO" id="GO:0046872">
    <property type="term" value="F:metal ion binding"/>
    <property type="evidence" value="ECO:0007669"/>
    <property type="project" value="UniProtKB-KW"/>
</dbReference>
<dbReference type="Pfam" id="PF00075">
    <property type="entry name" value="RNase_H"/>
    <property type="match status" value="1"/>
</dbReference>
<evidence type="ECO:0000256" key="3">
    <source>
        <dbReference type="ARBA" id="ARBA00005300"/>
    </source>
</evidence>
<dbReference type="SUPFAM" id="SSF53098">
    <property type="entry name" value="Ribonuclease H-like"/>
    <property type="match status" value="1"/>
</dbReference>
<evidence type="ECO:0000256" key="4">
    <source>
        <dbReference type="ARBA" id="ARBA00011245"/>
    </source>
</evidence>
<dbReference type="InterPro" id="IPR050092">
    <property type="entry name" value="RNase_H"/>
</dbReference>
<keyword evidence="8" id="KW-0255">Endonuclease</keyword>
<dbReference type="InterPro" id="IPR022892">
    <property type="entry name" value="RNaseHI"/>
</dbReference>
<dbReference type="OrthoDB" id="7845843at2"/>
<dbReference type="GO" id="GO:0043137">
    <property type="term" value="P:DNA replication, removal of RNA primer"/>
    <property type="evidence" value="ECO:0007669"/>
    <property type="project" value="TreeGrafter"/>
</dbReference>
<evidence type="ECO:0000256" key="8">
    <source>
        <dbReference type="ARBA" id="ARBA00022759"/>
    </source>
</evidence>
<dbReference type="PANTHER" id="PTHR10642:SF26">
    <property type="entry name" value="RIBONUCLEASE H1"/>
    <property type="match status" value="1"/>
</dbReference>
<organism evidence="13 14">
    <name type="scientific">Bifidobacterium biavatii DSM 23969</name>
    <dbReference type="NCBI Taxonomy" id="1437608"/>
    <lineage>
        <taxon>Bacteria</taxon>
        <taxon>Bacillati</taxon>
        <taxon>Actinomycetota</taxon>
        <taxon>Actinomycetes</taxon>
        <taxon>Bifidobacteriales</taxon>
        <taxon>Bifidobacteriaceae</taxon>
        <taxon>Bifidobacterium</taxon>
    </lineage>
</organism>